<evidence type="ECO:0000313" key="1">
    <source>
        <dbReference type="EMBL" id="MDC0719065.1"/>
    </source>
</evidence>
<accession>A0ABT5DZL1</accession>
<dbReference type="EMBL" id="JAQNDL010000002">
    <property type="protein sequence ID" value="MDC0719065.1"/>
    <property type="molecule type" value="Genomic_DNA"/>
</dbReference>
<name>A0ABT5DZL1_9BACT</name>
<evidence type="ECO:0000313" key="2">
    <source>
        <dbReference type="Proteomes" id="UP001221686"/>
    </source>
</evidence>
<comment type="caution">
    <text evidence="1">The sequence shown here is derived from an EMBL/GenBank/DDBJ whole genome shotgun (WGS) entry which is preliminary data.</text>
</comment>
<reference evidence="1 2" key="1">
    <citation type="submission" date="2022-11" db="EMBL/GenBank/DDBJ databases">
        <title>Minimal conservation of predation-associated metabolite biosynthetic gene clusters underscores biosynthetic potential of Myxococcota including descriptions for ten novel species: Archangium lansinium sp. nov., Myxococcus landrumus sp. nov., Nannocystis bai.</title>
        <authorList>
            <person name="Ahearne A."/>
            <person name="Stevens C."/>
            <person name="Dowd S."/>
        </authorList>
    </citation>
    <scope>NUCLEOTIDE SEQUENCE [LARGE SCALE GENOMIC DNA]</scope>
    <source>
        <strain evidence="1 2">BB15-2</strain>
    </source>
</reference>
<protein>
    <submittedName>
        <fullName evidence="1">Uncharacterized protein</fullName>
    </submittedName>
</protein>
<keyword evidence="2" id="KW-1185">Reference proteome</keyword>
<organism evidence="1 2">
    <name type="scientific">Nannocystis bainbridge</name>
    <dbReference type="NCBI Taxonomy" id="2995303"/>
    <lineage>
        <taxon>Bacteria</taxon>
        <taxon>Pseudomonadati</taxon>
        <taxon>Myxococcota</taxon>
        <taxon>Polyangia</taxon>
        <taxon>Nannocystales</taxon>
        <taxon>Nannocystaceae</taxon>
        <taxon>Nannocystis</taxon>
    </lineage>
</organism>
<gene>
    <name evidence="1" type="ORF">POL25_19325</name>
</gene>
<proteinExistence type="predicted"/>
<sequence length="130" mass="13709">MTTASAKKFVLLVGLDPAVVDFSQFPGLDAPKLAAGLQASLDATTAAGFDAEWCLITDRWPEAEPVLRARLTARPPAAVMIGAGIRTQPAHLLLFERIVNLVQAVAPGASLCFSTSPDSAADAVLRWVRP</sequence>
<dbReference type="Proteomes" id="UP001221686">
    <property type="component" value="Unassembled WGS sequence"/>
</dbReference>
<dbReference type="RefSeq" id="WP_272087577.1">
    <property type="nucleotide sequence ID" value="NZ_JAQNDL010000002.1"/>
</dbReference>